<dbReference type="PRINTS" id="PR00338">
    <property type="entry name" value="NUSGTNSCPFCT"/>
</dbReference>
<evidence type="ECO:0000256" key="3">
    <source>
        <dbReference type="ARBA" id="ARBA00023015"/>
    </source>
</evidence>
<keyword evidence="3 5" id="KW-0805">Transcription regulation</keyword>
<comment type="function">
    <text evidence="5 7">Participates in transcription elongation, termination and antitermination.</text>
</comment>
<evidence type="ECO:0000256" key="7">
    <source>
        <dbReference type="RuleBase" id="RU000538"/>
    </source>
</evidence>
<dbReference type="GO" id="GO:0005829">
    <property type="term" value="C:cytosol"/>
    <property type="evidence" value="ECO:0007669"/>
    <property type="project" value="TreeGrafter"/>
</dbReference>
<protein>
    <recommendedName>
        <fullName evidence="5 6">Transcription termination/antitermination protein NusG</fullName>
    </recommendedName>
</protein>
<dbReference type="InterPro" id="IPR036735">
    <property type="entry name" value="NGN_dom_sf"/>
</dbReference>
<dbReference type="InterPro" id="IPR014722">
    <property type="entry name" value="Rib_uL2_dom2"/>
</dbReference>
<dbReference type="Proteomes" id="UP000722750">
    <property type="component" value="Unassembled WGS sequence"/>
</dbReference>
<dbReference type="GO" id="GO:0032784">
    <property type="term" value="P:regulation of DNA-templated transcription elongation"/>
    <property type="evidence" value="ECO:0007669"/>
    <property type="project" value="InterPro"/>
</dbReference>
<feature type="domain" description="KOW" evidence="9">
    <location>
        <begin position="128"/>
        <end position="155"/>
    </location>
</feature>
<comment type="similarity">
    <text evidence="5 7">Belongs to the NusG family.</text>
</comment>
<sequence length="182" mass="20612">MGKKWFVLRVQSNKEDRVKNDLEKRIKIQGIENLIPQILVLSEKVSEIKGGKKRVAERKIYPGYIMAEIEVDEKGEIPEEVWYMIREAPGAGDIIGGDSKPIPMLSSEVEKLLERAERGEEKPKATIEFSAGDRVRVKEGPFENFDGVVEEVLPASGCLKLMLTIFGRPTPVELEYWQVEAI</sequence>
<feature type="domain" description="NusG-like N-terminal" evidence="8">
    <location>
        <begin position="2"/>
        <end position="116"/>
    </location>
</feature>
<proteinExistence type="inferred from homology"/>
<evidence type="ECO:0000259" key="9">
    <source>
        <dbReference type="SMART" id="SM00739"/>
    </source>
</evidence>
<accession>A0A941W1T7</accession>
<dbReference type="InterPro" id="IPR015869">
    <property type="entry name" value="Transcrpt_antiterm_NusG_bac_CS"/>
</dbReference>
<evidence type="ECO:0000259" key="8">
    <source>
        <dbReference type="SMART" id="SM00738"/>
    </source>
</evidence>
<evidence type="ECO:0000256" key="1">
    <source>
        <dbReference type="ARBA" id="ARBA00022472"/>
    </source>
</evidence>
<dbReference type="InterPro" id="IPR047050">
    <property type="entry name" value="NGN"/>
</dbReference>
<dbReference type="Gene3D" id="3.30.70.940">
    <property type="entry name" value="NusG, N-terminal domain"/>
    <property type="match status" value="1"/>
</dbReference>
<evidence type="ECO:0000256" key="5">
    <source>
        <dbReference type="HAMAP-Rule" id="MF_00948"/>
    </source>
</evidence>
<dbReference type="InterPro" id="IPR008991">
    <property type="entry name" value="Translation_prot_SH3-like_sf"/>
</dbReference>
<dbReference type="PANTHER" id="PTHR30265:SF2">
    <property type="entry name" value="TRANSCRIPTION TERMINATION_ANTITERMINATION PROTEIN NUSG"/>
    <property type="match status" value="1"/>
</dbReference>
<dbReference type="SMART" id="SM00739">
    <property type="entry name" value="KOW"/>
    <property type="match status" value="1"/>
</dbReference>
<dbReference type="InterPro" id="IPR001062">
    <property type="entry name" value="Transcrpt_antiterm_NusG"/>
</dbReference>
<keyword evidence="2 5" id="KW-0889">Transcription antitermination</keyword>
<dbReference type="InterPro" id="IPR006645">
    <property type="entry name" value="NGN-like_dom"/>
</dbReference>
<dbReference type="NCBIfam" id="TIGR00922">
    <property type="entry name" value="nusG"/>
    <property type="match status" value="1"/>
</dbReference>
<dbReference type="GO" id="GO:0006354">
    <property type="term" value="P:DNA-templated transcription elongation"/>
    <property type="evidence" value="ECO:0007669"/>
    <property type="project" value="UniProtKB-UniRule"/>
</dbReference>
<evidence type="ECO:0000313" key="10">
    <source>
        <dbReference type="EMBL" id="MBS1257664.1"/>
    </source>
</evidence>
<dbReference type="InterPro" id="IPR005824">
    <property type="entry name" value="KOW"/>
</dbReference>
<reference evidence="10" key="1">
    <citation type="journal article" date="2021" name="ISME J.">
        <title>Fine-scale metabolic discontinuity in a stratified prokaryote microbiome of a Red Sea deep halocline.</title>
        <authorList>
            <person name="Michoud G."/>
            <person name="Ngugi D.K."/>
            <person name="Barozzi A."/>
            <person name="Merlino G."/>
            <person name="Calleja M.L."/>
            <person name="Delgado-Huertas A."/>
            <person name="Moran X.A.G."/>
            <person name="Daffonchio D."/>
        </authorList>
    </citation>
    <scope>NUCLEOTIDE SEQUENCE</scope>
    <source>
        <strain evidence="10">SuakinDeep_MAG55_1</strain>
    </source>
</reference>
<evidence type="ECO:0000256" key="4">
    <source>
        <dbReference type="ARBA" id="ARBA00023163"/>
    </source>
</evidence>
<dbReference type="EMBL" id="JAANXD010000030">
    <property type="protein sequence ID" value="MBS1257664.1"/>
    <property type="molecule type" value="Genomic_DNA"/>
</dbReference>
<dbReference type="GO" id="GO:0031564">
    <property type="term" value="P:transcription antitermination"/>
    <property type="evidence" value="ECO:0007669"/>
    <property type="project" value="UniProtKB-UniRule"/>
</dbReference>
<dbReference type="CDD" id="cd06091">
    <property type="entry name" value="KOW_NusG"/>
    <property type="match status" value="1"/>
</dbReference>
<keyword evidence="4 5" id="KW-0804">Transcription</keyword>
<evidence type="ECO:0000256" key="2">
    <source>
        <dbReference type="ARBA" id="ARBA00022814"/>
    </source>
</evidence>
<evidence type="ECO:0000313" key="11">
    <source>
        <dbReference type="Proteomes" id="UP000722750"/>
    </source>
</evidence>
<dbReference type="AlphaFoldDB" id="A0A941W1T7"/>
<dbReference type="SUPFAM" id="SSF82679">
    <property type="entry name" value="N-utilization substance G protein NusG, N-terminal domain"/>
    <property type="match status" value="1"/>
</dbReference>
<dbReference type="Pfam" id="PF02357">
    <property type="entry name" value="NusG"/>
    <property type="match status" value="1"/>
</dbReference>
<gene>
    <name evidence="5" type="primary">nusG</name>
    <name evidence="10" type="ORF">MAG551_00708</name>
</gene>
<dbReference type="SMART" id="SM00738">
    <property type="entry name" value="NGN"/>
    <property type="match status" value="1"/>
</dbReference>
<dbReference type="CDD" id="cd09891">
    <property type="entry name" value="NGN_Bact_1"/>
    <property type="match status" value="1"/>
</dbReference>
<evidence type="ECO:0000256" key="6">
    <source>
        <dbReference type="NCBIfam" id="TIGR00922"/>
    </source>
</evidence>
<organism evidence="10 11">
    <name type="scientific">Candidatus Scalindua arabica</name>
    <dbReference type="NCBI Taxonomy" id="1127984"/>
    <lineage>
        <taxon>Bacteria</taxon>
        <taxon>Pseudomonadati</taxon>
        <taxon>Planctomycetota</taxon>
        <taxon>Candidatus Brocadiia</taxon>
        <taxon>Candidatus Brocadiales</taxon>
        <taxon>Candidatus Scalinduaceae</taxon>
        <taxon>Candidatus Scalindua</taxon>
    </lineage>
</organism>
<name>A0A941W1T7_9BACT</name>
<dbReference type="PROSITE" id="PS01014">
    <property type="entry name" value="NUSG"/>
    <property type="match status" value="1"/>
</dbReference>
<dbReference type="InterPro" id="IPR043425">
    <property type="entry name" value="NusG-like"/>
</dbReference>
<dbReference type="Gene3D" id="2.30.30.30">
    <property type="match status" value="1"/>
</dbReference>
<dbReference type="HAMAP" id="MF_00948">
    <property type="entry name" value="NusG"/>
    <property type="match status" value="1"/>
</dbReference>
<dbReference type="GO" id="GO:0006353">
    <property type="term" value="P:DNA-templated transcription termination"/>
    <property type="evidence" value="ECO:0007669"/>
    <property type="project" value="UniProtKB-UniRule"/>
</dbReference>
<comment type="caution">
    <text evidence="10">The sequence shown here is derived from an EMBL/GenBank/DDBJ whole genome shotgun (WGS) entry which is preliminary data.</text>
</comment>
<dbReference type="PANTHER" id="PTHR30265">
    <property type="entry name" value="RHO-INTERACTING TRANSCRIPTION TERMINATION FACTOR NUSG"/>
    <property type="match status" value="1"/>
</dbReference>
<keyword evidence="1 5" id="KW-0806">Transcription termination</keyword>
<dbReference type="SUPFAM" id="SSF50104">
    <property type="entry name" value="Translation proteins SH3-like domain"/>
    <property type="match status" value="1"/>
</dbReference>